<dbReference type="GO" id="GO:0005524">
    <property type="term" value="F:ATP binding"/>
    <property type="evidence" value="ECO:0007669"/>
    <property type="project" value="UniProtKB-KW"/>
</dbReference>
<feature type="region of interest" description="Disordered" evidence="7">
    <location>
        <begin position="1"/>
        <end position="29"/>
    </location>
</feature>
<dbReference type="InterPro" id="IPR012693">
    <property type="entry name" value="ABC_transpr_PhnC"/>
</dbReference>
<evidence type="ECO:0000259" key="8">
    <source>
        <dbReference type="PROSITE" id="PS50893"/>
    </source>
</evidence>
<reference evidence="9 10" key="1">
    <citation type="journal article" date="2023" name="Int. J. Syst. Evol. Microbiol.">
        <title>Arthrobacter mangrovi sp. nov., an actinobacterium isolated from the rhizosphere of a mangrove.</title>
        <authorList>
            <person name="Hamada M."/>
            <person name="Saitou S."/>
            <person name="Enomoto N."/>
            <person name="Nanri K."/>
            <person name="Hidaka K."/>
            <person name="Miura T."/>
            <person name="Tamura T."/>
        </authorList>
    </citation>
    <scope>NUCLEOTIDE SEQUENCE [LARGE SCALE GENOMIC DNA]</scope>
    <source>
        <strain evidence="9 10">NBRC 112813</strain>
    </source>
</reference>
<dbReference type="SUPFAM" id="SSF52540">
    <property type="entry name" value="P-loop containing nucleoside triphosphate hydrolases"/>
    <property type="match status" value="1"/>
</dbReference>
<keyword evidence="1" id="KW-0813">Transport</keyword>
<accession>A0ABQ5MY55</accession>
<evidence type="ECO:0000256" key="3">
    <source>
        <dbReference type="ARBA" id="ARBA00022741"/>
    </source>
</evidence>
<dbReference type="PANTHER" id="PTHR43166">
    <property type="entry name" value="AMINO ACID IMPORT ATP-BINDING PROTEIN"/>
    <property type="match status" value="1"/>
</dbReference>
<keyword evidence="4 9" id="KW-0067">ATP-binding</keyword>
<organism evidence="9 10">
    <name type="scientific">Arthrobacter mangrovi</name>
    <dbReference type="NCBI Taxonomy" id="2966350"/>
    <lineage>
        <taxon>Bacteria</taxon>
        <taxon>Bacillati</taxon>
        <taxon>Actinomycetota</taxon>
        <taxon>Actinomycetes</taxon>
        <taxon>Micrococcales</taxon>
        <taxon>Micrococcaceae</taxon>
        <taxon>Arthrobacter</taxon>
    </lineage>
</organism>
<feature type="domain" description="ABC transporter" evidence="8">
    <location>
        <begin position="32"/>
        <end position="275"/>
    </location>
</feature>
<dbReference type="InterPro" id="IPR050086">
    <property type="entry name" value="MetN_ABC_transporter-like"/>
</dbReference>
<evidence type="ECO:0000256" key="1">
    <source>
        <dbReference type="ARBA" id="ARBA00022448"/>
    </source>
</evidence>
<dbReference type="InterPro" id="IPR003593">
    <property type="entry name" value="AAA+_ATPase"/>
</dbReference>
<comment type="caution">
    <text evidence="9">The sequence shown here is derived from an EMBL/GenBank/DDBJ whole genome shotgun (WGS) entry which is preliminary data.</text>
</comment>
<dbReference type="InterPro" id="IPR027417">
    <property type="entry name" value="P-loop_NTPase"/>
</dbReference>
<proteinExistence type="predicted"/>
<dbReference type="Proteomes" id="UP001209654">
    <property type="component" value="Unassembled WGS sequence"/>
</dbReference>
<evidence type="ECO:0000313" key="10">
    <source>
        <dbReference type="Proteomes" id="UP001209654"/>
    </source>
</evidence>
<dbReference type="CDD" id="cd03256">
    <property type="entry name" value="ABC_PhnC_transporter"/>
    <property type="match status" value="1"/>
</dbReference>
<evidence type="ECO:0000256" key="2">
    <source>
        <dbReference type="ARBA" id="ARBA00022475"/>
    </source>
</evidence>
<dbReference type="Gene3D" id="3.40.50.300">
    <property type="entry name" value="P-loop containing nucleotide triphosphate hydrolases"/>
    <property type="match status" value="1"/>
</dbReference>
<dbReference type="SMART" id="SM00382">
    <property type="entry name" value="AAA"/>
    <property type="match status" value="1"/>
</dbReference>
<keyword evidence="5" id="KW-1278">Translocase</keyword>
<dbReference type="RefSeq" id="WP_264796970.1">
    <property type="nucleotide sequence ID" value="NZ_BRVS01000025.1"/>
</dbReference>
<keyword evidence="6" id="KW-0472">Membrane</keyword>
<evidence type="ECO:0000256" key="5">
    <source>
        <dbReference type="ARBA" id="ARBA00022967"/>
    </source>
</evidence>
<dbReference type="PROSITE" id="PS50893">
    <property type="entry name" value="ABC_TRANSPORTER_2"/>
    <property type="match status" value="1"/>
</dbReference>
<name>A0ABQ5MY55_9MICC</name>
<sequence length="279" mass="29976">MTATTRRRQVPEPRPMATAPSTGMAETAPPSVVLNGLGMSFSGKHVLRDVDMEVRPGQFVALVGPSGAGKSTLLRLINGSHRPTQGSVSVLGVNPAMCSRKDLQLLRTRVGFVFQQFGLVGRLSALENVLMGALGSLKLPRYGISTYPIALRERAVANLERVGLLDERFQRCDTLSGGQQQRVAIARTLMQEAEIVLADEPVASLDPSASLSVLRTLKKLSAEDGFTVVCSLHQVDLALQISDRVVAVRGGSLIMDTPTAEASEEAIRAIYQQAKDDRS</sequence>
<protein>
    <submittedName>
        <fullName evidence="9">Phosphate-import ATP-binding protein PhnC</fullName>
    </submittedName>
</protein>
<dbReference type="Pfam" id="PF00005">
    <property type="entry name" value="ABC_tran"/>
    <property type="match status" value="1"/>
</dbReference>
<evidence type="ECO:0000313" key="9">
    <source>
        <dbReference type="EMBL" id="GLB68879.1"/>
    </source>
</evidence>
<dbReference type="PROSITE" id="PS00211">
    <property type="entry name" value="ABC_TRANSPORTER_1"/>
    <property type="match status" value="1"/>
</dbReference>
<keyword evidence="3" id="KW-0547">Nucleotide-binding</keyword>
<gene>
    <name evidence="9" type="primary">phnC</name>
    <name evidence="9" type="ORF">AHIS1636_33220</name>
</gene>
<dbReference type="EMBL" id="BRVS01000025">
    <property type="protein sequence ID" value="GLB68879.1"/>
    <property type="molecule type" value="Genomic_DNA"/>
</dbReference>
<dbReference type="PANTHER" id="PTHR43166:SF6">
    <property type="entry name" value="PHOSPHONATES IMPORT ATP-BINDING PROTEIN PHNC"/>
    <property type="match status" value="1"/>
</dbReference>
<keyword evidence="10" id="KW-1185">Reference proteome</keyword>
<keyword evidence="2" id="KW-1003">Cell membrane</keyword>
<evidence type="ECO:0000256" key="7">
    <source>
        <dbReference type="SAM" id="MobiDB-lite"/>
    </source>
</evidence>
<dbReference type="InterPro" id="IPR017871">
    <property type="entry name" value="ABC_transporter-like_CS"/>
</dbReference>
<dbReference type="InterPro" id="IPR003439">
    <property type="entry name" value="ABC_transporter-like_ATP-bd"/>
</dbReference>
<evidence type="ECO:0000256" key="6">
    <source>
        <dbReference type="ARBA" id="ARBA00023136"/>
    </source>
</evidence>
<evidence type="ECO:0000256" key="4">
    <source>
        <dbReference type="ARBA" id="ARBA00022840"/>
    </source>
</evidence>